<evidence type="ECO:0000313" key="1">
    <source>
        <dbReference type="EMBL" id="KMS65275.1"/>
    </source>
</evidence>
<dbReference type="InterPro" id="IPR036412">
    <property type="entry name" value="HAD-like_sf"/>
</dbReference>
<dbReference type="GO" id="GO:0046404">
    <property type="term" value="F:ATP-dependent polydeoxyribonucleotide 5'-hydroxyl-kinase activity"/>
    <property type="evidence" value="ECO:0007669"/>
    <property type="project" value="TreeGrafter"/>
</dbReference>
<name>A0A0J8BHT1_BETVV</name>
<dbReference type="InterPro" id="IPR023214">
    <property type="entry name" value="HAD_sf"/>
</dbReference>
<dbReference type="AlphaFoldDB" id="A0A0J8BHT1"/>
<gene>
    <name evidence="1" type="ORF">BVRB_037630</name>
</gene>
<dbReference type="SUPFAM" id="SSF56784">
    <property type="entry name" value="HAD-like"/>
    <property type="match status" value="1"/>
</dbReference>
<dbReference type="InterPro" id="IPR006549">
    <property type="entry name" value="HAD-SF_hydro_IIIA"/>
</dbReference>
<dbReference type="GO" id="GO:0003690">
    <property type="term" value="F:double-stranded DNA binding"/>
    <property type="evidence" value="ECO:0007669"/>
    <property type="project" value="TreeGrafter"/>
</dbReference>
<proteinExistence type="predicted"/>
<evidence type="ECO:0008006" key="3">
    <source>
        <dbReference type="Google" id="ProtNLM"/>
    </source>
</evidence>
<accession>A0A0J8BHT1</accession>
<dbReference type="Gramene" id="KMS65275">
    <property type="protein sequence ID" value="KMS65275"/>
    <property type="gene ID" value="BVRB_037630"/>
</dbReference>
<dbReference type="Proteomes" id="UP000035740">
    <property type="component" value="Unassembled WGS sequence"/>
</dbReference>
<evidence type="ECO:0000313" key="2">
    <source>
        <dbReference type="Proteomes" id="UP000035740"/>
    </source>
</evidence>
<dbReference type="Pfam" id="PF08645">
    <property type="entry name" value="PNK3P"/>
    <property type="match status" value="1"/>
</dbReference>
<dbReference type="PANTHER" id="PTHR12083:SF9">
    <property type="entry name" value="BIFUNCTIONAL POLYNUCLEOTIDE PHOSPHATASE_KINASE"/>
    <property type="match status" value="1"/>
</dbReference>
<keyword evidence="2" id="KW-1185">Reference proteome</keyword>
<sequence>MFDLDGTLIRTRSGKLFAKDPNDWCWLFQDGIRKIRDSVQDGDTLCVIVSNQAVKVSIDVIQERFRQVMVAIKIPMIAMAALDKDQYRKPDIGMWEYLVDYLKTHFKISIDKESSLFVGIISVE</sequence>
<organism evidence="1 2">
    <name type="scientific">Beta vulgaris subsp. vulgaris</name>
    <name type="common">Beet</name>
    <dbReference type="NCBI Taxonomy" id="3555"/>
    <lineage>
        <taxon>Eukaryota</taxon>
        <taxon>Viridiplantae</taxon>
        <taxon>Streptophyta</taxon>
        <taxon>Embryophyta</taxon>
        <taxon>Tracheophyta</taxon>
        <taxon>Spermatophyta</taxon>
        <taxon>Magnoliopsida</taxon>
        <taxon>eudicotyledons</taxon>
        <taxon>Gunneridae</taxon>
        <taxon>Pentapetalae</taxon>
        <taxon>Caryophyllales</taxon>
        <taxon>Chenopodiaceae</taxon>
        <taxon>Betoideae</taxon>
        <taxon>Beta</taxon>
    </lineage>
</organism>
<dbReference type="InterPro" id="IPR013954">
    <property type="entry name" value="PNK3P"/>
</dbReference>
<dbReference type="OrthoDB" id="19045at2759"/>
<reference evidence="1 2" key="1">
    <citation type="journal article" date="2014" name="Nature">
        <title>The genome of the recently domesticated crop plant sugar beet (Beta vulgaris).</title>
        <authorList>
            <person name="Dohm J.C."/>
            <person name="Minoche A.E."/>
            <person name="Holtgrawe D."/>
            <person name="Capella-Gutierrez S."/>
            <person name="Zakrzewski F."/>
            <person name="Tafer H."/>
            <person name="Rupp O."/>
            <person name="Sorensen T.R."/>
            <person name="Stracke R."/>
            <person name="Reinhardt R."/>
            <person name="Goesmann A."/>
            <person name="Kraft T."/>
            <person name="Schulz B."/>
            <person name="Stadler P.F."/>
            <person name="Schmidt T."/>
            <person name="Gabaldon T."/>
            <person name="Lehrach H."/>
            <person name="Weisshaar B."/>
            <person name="Himmelbauer H."/>
        </authorList>
    </citation>
    <scope>NUCLEOTIDE SEQUENCE [LARGE SCALE GENOMIC DNA]</scope>
    <source>
        <tissue evidence="1">Taproot</tissue>
    </source>
</reference>
<protein>
    <recommendedName>
        <fullName evidence="3">Polynucleotide kinase</fullName>
    </recommendedName>
</protein>
<dbReference type="PANTHER" id="PTHR12083">
    <property type="entry name" value="BIFUNCTIONAL POLYNUCLEOTIDE PHOSPHATASE/KINASE"/>
    <property type="match status" value="1"/>
</dbReference>
<dbReference type="NCBIfam" id="TIGR01662">
    <property type="entry name" value="HAD-SF-IIIA"/>
    <property type="match status" value="1"/>
</dbReference>
<dbReference type="EMBL" id="KQ111548">
    <property type="protein sequence ID" value="KMS65275.1"/>
    <property type="molecule type" value="Genomic_DNA"/>
</dbReference>
<dbReference type="Gene3D" id="3.40.50.1000">
    <property type="entry name" value="HAD superfamily/HAD-like"/>
    <property type="match status" value="1"/>
</dbReference>
<dbReference type="GO" id="GO:0006281">
    <property type="term" value="P:DNA repair"/>
    <property type="evidence" value="ECO:0007669"/>
    <property type="project" value="TreeGrafter"/>
</dbReference>
<dbReference type="GO" id="GO:0046403">
    <property type="term" value="F:polynucleotide 3'-phosphatase activity"/>
    <property type="evidence" value="ECO:0007669"/>
    <property type="project" value="TreeGrafter"/>
</dbReference>